<feature type="domain" description="RND related barrel-sandwich hybrid" evidence="3">
    <location>
        <begin position="71"/>
        <end position="316"/>
    </location>
</feature>
<evidence type="ECO:0000256" key="2">
    <source>
        <dbReference type="SAM" id="SignalP"/>
    </source>
</evidence>
<keyword evidence="2" id="KW-0732">Signal</keyword>
<dbReference type="Proteomes" id="UP001519289">
    <property type="component" value="Unassembled WGS sequence"/>
</dbReference>
<dbReference type="Pfam" id="PF26018">
    <property type="entry name" value="BSH_RND_rel"/>
    <property type="match status" value="1"/>
</dbReference>
<evidence type="ECO:0000256" key="1">
    <source>
        <dbReference type="SAM" id="MobiDB-lite"/>
    </source>
</evidence>
<dbReference type="RefSeq" id="WP_209465293.1">
    <property type="nucleotide sequence ID" value="NZ_JAGGLG010000003.1"/>
</dbReference>
<name>A0ABS4JNP3_9FIRM</name>
<dbReference type="InterPro" id="IPR014193">
    <property type="entry name" value="CHP02828_mem_fusion"/>
</dbReference>
<protein>
    <submittedName>
        <fullName evidence="4">Membrane fusion protein</fullName>
    </submittedName>
</protein>
<feature type="compositionally biased region" description="Pro residues" evidence="1">
    <location>
        <begin position="223"/>
        <end position="245"/>
    </location>
</feature>
<reference evidence="4 5" key="1">
    <citation type="submission" date="2021-03" db="EMBL/GenBank/DDBJ databases">
        <title>Genomic Encyclopedia of Type Strains, Phase IV (KMG-IV): sequencing the most valuable type-strain genomes for metagenomic binning, comparative biology and taxonomic classification.</title>
        <authorList>
            <person name="Goeker M."/>
        </authorList>
    </citation>
    <scope>NUCLEOTIDE SEQUENCE [LARGE SCALE GENOMIC DNA]</scope>
    <source>
        <strain evidence="4 5">DSM 27138</strain>
    </source>
</reference>
<comment type="caution">
    <text evidence="4">The sequence shown here is derived from an EMBL/GenBank/DDBJ whole genome shotgun (WGS) entry which is preliminary data.</text>
</comment>
<accession>A0ABS4JNP3</accession>
<feature type="chain" id="PRO_5045088986" evidence="2">
    <location>
        <begin position="31"/>
        <end position="465"/>
    </location>
</feature>
<feature type="region of interest" description="Disordered" evidence="1">
    <location>
        <begin position="109"/>
        <end position="155"/>
    </location>
</feature>
<dbReference type="EMBL" id="JAGGLG010000003">
    <property type="protein sequence ID" value="MBP2017140.1"/>
    <property type="molecule type" value="Genomic_DNA"/>
</dbReference>
<evidence type="ECO:0000313" key="4">
    <source>
        <dbReference type="EMBL" id="MBP2017140.1"/>
    </source>
</evidence>
<gene>
    <name evidence="4" type="ORF">J2Z79_000514</name>
</gene>
<sequence>MGSDNRRPRRLRRRRRWPLLLLAAAAVTSAAYLLRTTPAATGPGSELPLSGVRIGTLAVTVDADAVIVRREQVVRAPQAGAVRRLAAEGGRVRVGGAVVEFVPGGLAASPASEGTEAAAVGTGTESVAGTGAEPAGGSESTPAPPGTDPGSLPTVPSAARLEYERLAAEIYATAVALNEALAHGLPTSTYQERLNELARAQDALLPALRLDAAWAGTEAAPLPSAPPTPSPSPTSPPDAQDPPEIPAGWPVGEAQVVTTDVSGVVLYQTDGLEEILTPEAVAGWGPASLLNLPYPDVTEAPHGTVAQGAPLFKLVDDLQVEMLLLVPAERLPESARADLLANGATLKVAGRDLPLEATVLRIAEEGEHVLLHLSAPLPSADALRVRRIRVALLLAEYEGTILPRSAVDVEGGRTGVWVARRIGYRFVPARVLGGTDDEVAVEADLSPDAEVLTEPPPPAAQRLAE</sequence>
<organism evidence="4 5">
    <name type="scientific">Symbiobacterium terraclitae</name>
    <dbReference type="NCBI Taxonomy" id="557451"/>
    <lineage>
        <taxon>Bacteria</taxon>
        <taxon>Bacillati</taxon>
        <taxon>Bacillota</taxon>
        <taxon>Clostridia</taxon>
        <taxon>Eubacteriales</taxon>
        <taxon>Symbiobacteriaceae</taxon>
        <taxon>Symbiobacterium</taxon>
    </lineage>
</organism>
<evidence type="ECO:0000259" key="3">
    <source>
        <dbReference type="Pfam" id="PF26018"/>
    </source>
</evidence>
<proteinExistence type="predicted"/>
<feature type="region of interest" description="Disordered" evidence="1">
    <location>
        <begin position="219"/>
        <end position="247"/>
    </location>
</feature>
<keyword evidence="5" id="KW-1185">Reference proteome</keyword>
<feature type="region of interest" description="Disordered" evidence="1">
    <location>
        <begin position="445"/>
        <end position="465"/>
    </location>
</feature>
<feature type="signal peptide" evidence="2">
    <location>
        <begin position="1"/>
        <end position="30"/>
    </location>
</feature>
<dbReference type="NCBIfam" id="TIGR02828">
    <property type="entry name" value="putative membrane fusion protein"/>
    <property type="match status" value="1"/>
</dbReference>
<dbReference type="InterPro" id="IPR058709">
    <property type="entry name" value="BSH_RND-rel"/>
</dbReference>
<evidence type="ECO:0000313" key="5">
    <source>
        <dbReference type="Proteomes" id="UP001519289"/>
    </source>
</evidence>